<dbReference type="SUPFAM" id="SSF53474">
    <property type="entry name" value="alpha/beta-Hydrolases"/>
    <property type="match status" value="1"/>
</dbReference>
<dbReference type="HOGENOM" id="CLU_1348710_0_0_1"/>
<protein>
    <submittedName>
        <fullName evidence="3">Uncharacterized protein</fullName>
    </submittedName>
</protein>
<comment type="similarity">
    <text evidence="1">Belongs to the peptidase S33 family.</text>
</comment>
<dbReference type="GO" id="GO:0097176">
    <property type="term" value="P:epoxide metabolic process"/>
    <property type="evidence" value="ECO:0007669"/>
    <property type="project" value="TreeGrafter"/>
</dbReference>
<dbReference type="GeneID" id="19121821"/>
<dbReference type="InterPro" id="IPR029058">
    <property type="entry name" value="AB_hydrolase_fold"/>
</dbReference>
<evidence type="ECO:0000313" key="4">
    <source>
        <dbReference type="Proteomes" id="UP000054032"/>
    </source>
</evidence>
<proteinExistence type="inferred from homology"/>
<dbReference type="GO" id="GO:0004301">
    <property type="term" value="F:epoxide hydrolase activity"/>
    <property type="evidence" value="ECO:0007669"/>
    <property type="project" value="TreeGrafter"/>
</dbReference>
<reference evidence="3 4" key="1">
    <citation type="journal article" date="2013" name="PLoS Genet.">
        <title>Comparative genome structure, secondary metabolite, and effector coding capacity across Cochliobolus pathogens.</title>
        <authorList>
            <person name="Condon B.J."/>
            <person name="Leng Y."/>
            <person name="Wu D."/>
            <person name="Bushley K.E."/>
            <person name="Ohm R.A."/>
            <person name="Otillar R."/>
            <person name="Martin J."/>
            <person name="Schackwitz W."/>
            <person name="Grimwood J."/>
            <person name="MohdZainudin N."/>
            <person name="Xue C."/>
            <person name="Wang R."/>
            <person name="Manning V.A."/>
            <person name="Dhillon B."/>
            <person name="Tu Z.J."/>
            <person name="Steffenson B.J."/>
            <person name="Salamov A."/>
            <person name="Sun H."/>
            <person name="Lowry S."/>
            <person name="LaButti K."/>
            <person name="Han J."/>
            <person name="Copeland A."/>
            <person name="Lindquist E."/>
            <person name="Barry K."/>
            <person name="Schmutz J."/>
            <person name="Baker S.E."/>
            <person name="Ciuffetti L.M."/>
            <person name="Grigoriev I.V."/>
            <person name="Zhong S."/>
            <person name="Turgeon B.G."/>
        </authorList>
    </citation>
    <scope>NUCLEOTIDE SEQUENCE [LARGE SCALE GENOMIC DNA]</scope>
    <source>
        <strain evidence="3 4">ATCC 44560</strain>
    </source>
</reference>
<dbReference type="OrthoDB" id="3694869at2759"/>
<dbReference type="KEGG" id="bor:COCMIDRAFT_31197"/>
<dbReference type="PANTHER" id="PTHR21661">
    <property type="entry name" value="EPOXIDE HYDROLASE 1-RELATED"/>
    <property type="match status" value="1"/>
</dbReference>
<dbReference type="EMBL" id="KI964275">
    <property type="protein sequence ID" value="EUC39702.1"/>
    <property type="molecule type" value="Genomic_DNA"/>
</dbReference>
<sequence length="203" mass="23427">MEQLGYEKFALYNLGTFIGLTMVNMYENRITHHFSDFLYVTPNENDLTRYAANQTTQEESEYIPSVQAFFSQHSAYAAIRSSYPLSIAYALNDSPVGFLAWMYHLVYNGSDIAYTEKNLIRKAFLLYNPGIYGNIRSYKELFDNLIFVPAKRSSVPISALQFKLRDDPMFAYPEIRYFDFVVSWDFTGSNPPKCIVSPSILSR</sequence>
<gene>
    <name evidence="3" type="ORF">COCMIDRAFT_31197</name>
</gene>
<evidence type="ECO:0000313" key="3">
    <source>
        <dbReference type="EMBL" id="EUC39702.1"/>
    </source>
</evidence>
<dbReference type="AlphaFoldDB" id="W6YKK5"/>
<evidence type="ECO:0000256" key="1">
    <source>
        <dbReference type="ARBA" id="ARBA00010088"/>
    </source>
</evidence>
<evidence type="ECO:0000256" key="2">
    <source>
        <dbReference type="ARBA" id="ARBA00022801"/>
    </source>
</evidence>
<keyword evidence="4" id="KW-1185">Reference proteome</keyword>
<dbReference type="eggNOG" id="KOG2565">
    <property type="taxonomic scope" value="Eukaryota"/>
</dbReference>
<organism evidence="3 4">
    <name type="scientific">Bipolaris oryzae ATCC 44560</name>
    <dbReference type="NCBI Taxonomy" id="930090"/>
    <lineage>
        <taxon>Eukaryota</taxon>
        <taxon>Fungi</taxon>
        <taxon>Dikarya</taxon>
        <taxon>Ascomycota</taxon>
        <taxon>Pezizomycotina</taxon>
        <taxon>Dothideomycetes</taxon>
        <taxon>Pleosporomycetidae</taxon>
        <taxon>Pleosporales</taxon>
        <taxon>Pleosporineae</taxon>
        <taxon>Pleosporaceae</taxon>
        <taxon>Bipolaris</taxon>
    </lineage>
</organism>
<dbReference type="RefSeq" id="XP_007693781.1">
    <property type="nucleotide sequence ID" value="XM_007695591.1"/>
</dbReference>
<keyword evidence="2" id="KW-0378">Hydrolase</keyword>
<dbReference type="PANTHER" id="PTHR21661:SF35">
    <property type="entry name" value="EPOXIDE HYDROLASE"/>
    <property type="match status" value="1"/>
</dbReference>
<accession>W6YKK5</accession>
<name>W6YKK5_COCMI</name>
<dbReference type="STRING" id="930090.W6YKK5"/>
<dbReference type="Proteomes" id="UP000054032">
    <property type="component" value="Unassembled WGS sequence"/>
</dbReference>
<dbReference type="Gene3D" id="3.40.50.1820">
    <property type="entry name" value="alpha/beta hydrolase"/>
    <property type="match status" value="1"/>
</dbReference>